<keyword evidence="3" id="KW-1185">Reference proteome</keyword>
<evidence type="ECO:0000256" key="1">
    <source>
        <dbReference type="SAM" id="MobiDB-lite"/>
    </source>
</evidence>
<dbReference type="AlphaFoldDB" id="A0A0C9WX84"/>
<gene>
    <name evidence="2" type="ORF">K443DRAFT_9977</name>
</gene>
<dbReference type="HOGENOM" id="CLU_2794309_0_0_1"/>
<sequence>MPILAAIFPGLPGRALSPVTTMTKMMSHRTLSRLPKGKDASSNYLSNTASISPLDTLRIAAWSRVNEK</sequence>
<evidence type="ECO:0000313" key="2">
    <source>
        <dbReference type="EMBL" id="KIJ97320.1"/>
    </source>
</evidence>
<organism evidence="2 3">
    <name type="scientific">Laccaria amethystina LaAM-08-1</name>
    <dbReference type="NCBI Taxonomy" id="1095629"/>
    <lineage>
        <taxon>Eukaryota</taxon>
        <taxon>Fungi</taxon>
        <taxon>Dikarya</taxon>
        <taxon>Basidiomycota</taxon>
        <taxon>Agaricomycotina</taxon>
        <taxon>Agaricomycetes</taxon>
        <taxon>Agaricomycetidae</taxon>
        <taxon>Agaricales</taxon>
        <taxon>Agaricineae</taxon>
        <taxon>Hydnangiaceae</taxon>
        <taxon>Laccaria</taxon>
    </lineage>
</organism>
<evidence type="ECO:0000313" key="3">
    <source>
        <dbReference type="Proteomes" id="UP000054477"/>
    </source>
</evidence>
<reference evidence="3" key="2">
    <citation type="submission" date="2015-01" db="EMBL/GenBank/DDBJ databases">
        <title>Evolutionary Origins and Diversification of the Mycorrhizal Mutualists.</title>
        <authorList>
            <consortium name="DOE Joint Genome Institute"/>
            <consortium name="Mycorrhizal Genomics Consortium"/>
            <person name="Kohler A."/>
            <person name="Kuo A."/>
            <person name="Nagy L.G."/>
            <person name="Floudas D."/>
            <person name="Copeland A."/>
            <person name="Barry K.W."/>
            <person name="Cichocki N."/>
            <person name="Veneault-Fourrey C."/>
            <person name="LaButti K."/>
            <person name="Lindquist E.A."/>
            <person name="Lipzen A."/>
            <person name="Lundell T."/>
            <person name="Morin E."/>
            <person name="Murat C."/>
            <person name="Riley R."/>
            <person name="Ohm R."/>
            <person name="Sun H."/>
            <person name="Tunlid A."/>
            <person name="Henrissat B."/>
            <person name="Grigoriev I.V."/>
            <person name="Hibbett D.S."/>
            <person name="Martin F."/>
        </authorList>
    </citation>
    <scope>NUCLEOTIDE SEQUENCE [LARGE SCALE GENOMIC DNA]</scope>
    <source>
        <strain evidence="3">LaAM-08-1</strain>
    </source>
</reference>
<proteinExistence type="predicted"/>
<reference evidence="2 3" key="1">
    <citation type="submission" date="2014-04" db="EMBL/GenBank/DDBJ databases">
        <authorList>
            <consortium name="DOE Joint Genome Institute"/>
            <person name="Kuo A."/>
            <person name="Kohler A."/>
            <person name="Nagy L.G."/>
            <person name="Floudas D."/>
            <person name="Copeland A."/>
            <person name="Barry K.W."/>
            <person name="Cichocki N."/>
            <person name="Veneault-Fourrey C."/>
            <person name="LaButti K."/>
            <person name="Lindquist E.A."/>
            <person name="Lipzen A."/>
            <person name="Lundell T."/>
            <person name="Morin E."/>
            <person name="Murat C."/>
            <person name="Sun H."/>
            <person name="Tunlid A."/>
            <person name="Henrissat B."/>
            <person name="Grigoriev I.V."/>
            <person name="Hibbett D.S."/>
            <person name="Martin F."/>
            <person name="Nordberg H.P."/>
            <person name="Cantor M.N."/>
            <person name="Hua S.X."/>
        </authorList>
    </citation>
    <scope>NUCLEOTIDE SEQUENCE [LARGE SCALE GENOMIC DNA]</scope>
    <source>
        <strain evidence="2 3">LaAM-08-1</strain>
    </source>
</reference>
<feature type="region of interest" description="Disordered" evidence="1">
    <location>
        <begin position="28"/>
        <end position="47"/>
    </location>
</feature>
<dbReference type="EMBL" id="KN838696">
    <property type="protein sequence ID" value="KIJ97320.1"/>
    <property type="molecule type" value="Genomic_DNA"/>
</dbReference>
<name>A0A0C9WX84_9AGAR</name>
<dbReference type="Proteomes" id="UP000054477">
    <property type="component" value="Unassembled WGS sequence"/>
</dbReference>
<accession>A0A0C9WX84</accession>
<protein>
    <submittedName>
        <fullName evidence="2">Uncharacterized protein</fullName>
    </submittedName>
</protein>